<dbReference type="InterPro" id="IPR011896">
    <property type="entry name" value="OFOB"/>
</dbReference>
<dbReference type="InterPro" id="IPR051457">
    <property type="entry name" value="2-oxoacid:Fd_oxidoreductase"/>
</dbReference>
<dbReference type="Pfam" id="PF02775">
    <property type="entry name" value="TPP_enzyme_C"/>
    <property type="match status" value="1"/>
</dbReference>
<comment type="caution">
    <text evidence="12">The sequence shown here is derived from an EMBL/GenBank/DDBJ whole genome shotgun (WGS) entry which is preliminary data.</text>
</comment>
<evidence type="ECO:0000313" key="13">
    <source>
        <dbReference type="Proteomes" id="UP001168423"/>
    </source>
</evidence>
<dbReference type="CDD" id="cd03375">
    <property type="entry name" value="TPP_OGFOR"/>
    <property type="match status" value="1"/>
</dbReference>
<gene>
    <name evidence="12" type="ORF">FGW20_00355</name>
</gene>
<reference evidence="12" key="1">
    <citation type="submission" date="2019-05" db="EMBL/GenBank/DDBJ databases">
        <title>Isolation and characterization of methanogens from the cold seep sediment at Four-Way Closure Ridge.</title>
        <authorList>
            <person name="You Y.-T."/>
            <person name="Chen S.-C."/>
            <person name="Zhang W.-L."/>
            <person name="Lai M.-C."/>
        </authorList>
    </citation>
    <scope>NUCLEOTIDE SEQUENCE</scope>
    <source>
        <strain evidence="12">FWC-SCC3</strain>
    </source>
</reference>
<keyword evidence="13" id="KW-1185">Reference proteome</keyword>
<keyword evidence="8" id="KW-0411">Iron-sulfur</keyword>
<name>A0ABT8LXK5_9EURY</name>
<dbReference type="Gene3D" id="3.40.50.970">
    <property type="match status" value="1"/>
</dbReference>
<dbReference type="EMBL" id="VCYI01000001">
    <property type="protein sequence ID" value="MDN7011514.1"/>
    <property type="molecule type" value="Genomic_DNA"/>
</dbReference>
<dbReference type="InterPro" id="IPR029061">
    <property type="entry name" value="THDP-binding"/>
</dbReference>
<evidence type="ECO:0000256" key="1">
    <source>
        <dbReference type="ARBA" id="ARBA00001946"/>
    </source>
</evidence>
<feature type="domain" description="Thiamine pyrophosphate enzyme TPP-binding" evidence="10">
    <location>
        <begin position="59"/>
        <end position="206"/>
    </location>
</feature>
<feature type="domain" description="Pyruvate ferredoxin oxidoreductase beta subunit C-terminal" evidence="11">
    <location>
        <begin position="215"/>
        <end position="275"/>
    </location>
</feature>
<keyword evidence="7" id="KW-0408">Iron</keyword>
<evidence type="ECO:0000256" key="4">
    <source>
        <dbReference type="ARBA" id="ARBA00022723"/>
    </source>
</evidence>
<dbReference type="PANTHER" id="PTHR48084">
    <property type="entry name" value="2-OXOGLUTARATE OXIDOREDUCTASE SUBUNIT KORB-RELATED"/>
    <property type="match status" value="1"/>
</dbReference>
<dbReference type="Pfam" id="PF12367">
    <property type="entry name" value="PFO_beta_C"/>
    <property type="match status" value="1"/>
</dbReference>
<evidence type="ECO:0000256" key="8">
    <source>
        <dbReference type="ARBA" id="ARBA00023014"/>
    </source>
</evidence>
<comment type="cofactor">
    <cofactor evidence="1">
        <name>Mg(2+)</name>
        <dbReference type="ChEBI" id="CHEBI:18420"/>
    </cofactor>
</comment>
<evidence type="ECO:0000256" key="2">
    <source>
        <dbReference type="ARBA" id="ARBA00001964"/>
    </source>
</evidence>
<comment type="cofactor">
    <cofactor evidence="2">
        <name>thiamine diphosphate</name>
        <dbReference type="ChEBI" id="CHEBI:58937"/>
    </cofactor>
</comment>
<dbReference type="InterPro" id="IPR032686">
    <property type="entry name" value="PFO_beta_C"/>
</dbReference>
<evidence type="ECO:0000256" key="6">
    <source>
        <dbReference type="ARBA" id="ARBA00023002"/>
    </source>
</evidence>
<dbReference type="InterPro" id="IPR011766">
    <property type="entry name" value="TPP_enzyme_TPP-bd"/>
</dbReference>
<dbReference type="RefSeq" id="WP_301676124.1">
    <property type="nucleotide sequence ID" value="NZ_VCYI01000001.1"/>
</dbReference>
<keyword evidence="5" id="KW-0460">Magnesium</keyword>
<accession>A0ABT8LXK5</accession>
<comment type="cofactor">
    <cofactor evidence="3">
        <name>[4Fe-4S] cluster</name>
        <dbReference type="ChEBI" id="CHEBI:49883"/>
    </cofactor>
</comment>
<evidence type="ECO:0000256" key="3">
    <source>
        <dbReference type="ARBA" id="ARBA00001966"/>
    </source>
</evidence>
<evidence type="ECO:0000256" key="5">
    <source>
        <dbReference type="ARBA" id="ARBA00022842"/>
    </source>
</evidence>
<evidence type="ECO:0000256" key="7">
    <source>
        <dbReference type="ARBA" id="ARBA00023004"/>
    </source>
</evidence>
<protein>
    <submittedName>
        <fullName evidence="12">2-oxoacid:ferredoxin oxidoreductase subunit beta</fullName>
    </submittedName>
</protein>
<evidence type="ECO:0000256" key="9">
    <source>
        <dbReference type="ARBA" id="ARBA00023052"/>
    </source>
</evidence>
<dbReference type="PANTHER" id="PTHR48084:SF4">
    <property type="entry name" value="2-OXOGLUTARATE OXIDOREDUCTASE SUBUNIT KORB"/>
    <property type="match status" value="1"/>
</dbReference>
<organism evidence="12 13">
    <name type="scientific">Methanoculleus methanifontis</name>
    <dbReference type="NCBI Taxonomy" id="2584086"/>
    <lineage>
        <taxon>Archaea</taxon>
        <taxon>Methanobacteriati</taxon>
        <taxon>Methanobacteriota</taxon>
        <taxon>Stenosarchaea group</taxon>
        <taxon>Methanomicrobia</taxon>
        <taxon>Methanomicrobiales</taxon>
        <taxon>Methanomicrobiaceae</taxon>
        <taxon>Methanoculleus</taxon>
    </lineage>
</organism>
<keyword evidence="6" id="KW-0560">Oxidoreductase</keyword>
<sequence>MTPDRSPGHPAGGLISPAENTWCPGCGNFSIQHMMKSAVAELSEEEGIPLENFVLLGGIGCHGKLADYLNVNSLYAIHGRSVPAATGIRLANPDLKVICHVGDGDIYAEGLDHLIFAAKRNSDITVIVHDNRVYGLTTGQYTPTSPAGFRGRSTPGGITEHPLNPLGLMLAAGATYIARGYTKKIRHLKDLFKEAIMHRGFSFVDVLQICATYFNLTDYYNEHAYEIPAGEVDTGRFESALGKIREWDYDREAPIPLGTFYSVEKPVYEEKFQVLAADRSERRALVRKVVEEWR</sequence>
<evidence type="ECO:0000259" key="11">
    <source>
        <dbReference type="Pfam" id="PF12367"/>
    </source>
</evidence>
<keyword evidence="9" id="KW-0786">Thiamine pyrophosphate</keyword>
<dbReference type="SUPFAM" id="SSF52518">
    <property type="entry name" value="Thiamin diphosphate-binding fold (THDP-binding)"/>
    <property type="match status" value="1"/>
</dbReference>
<keyword evidence="4" id="KW-0479">Metal-binding</keyword>
<evidence type="ECO:0000259" key="10">
    <source>
        <dbReference type="Pfam" id="PF02775"/>
    </source>
</evidence>
<evidence type="ECO:0000313" key="12">
    <source>
        <dbReference type="EMBL" id="MDN7011514.1"/>
    </source>
</evidence>
<dbReference type="Proteomes" id="UP001168423">
    <property type="component" value="Unassembled WGS sequence"/>
</dbReference>
<dbReference type="NCBIfam" id="TIGR02177">
    <property type="entry name" value="PorB_KorB"/>
    <property type="match status" value="1"/>
</dbReference>
<proteinExistence type="predicted"/>